<keyword evidence="1" id="KW-0472">Membrane</keyword>
<feature type="transmembrane region" description="Helical" evidence="1">
    <location>
        <begin position="104"/>
        <end position="126"/>
    </location>
</feature>
<organism evidence="2 3">
    <name type="scientific">Filimonas lacunae</name>
    <dbReference type="NCBI Taxonomy" id="477680"/>
    <lineage>
        <taxon>Bacteria</taxon>
        <taxon>Pseudomonadati</taxon>
        <taxon>Bacteroidota</taxon>
        <taxon>Chitinophagia</taxon>
        <taxon>Chitinophagales</taxon>
        <taxon>Chitinophagaceae</taxon>
        <taxon>Filimonas</taxon>
    </lineage>
</organism>
<proteinExistence type="predicted"/>
<dbReference type="KEGG" id="fln:FLA_3771"/>
<gene>
    <name evidence="2" type="ORF">SAMN05421788_10392</name>
</gene>
<evidence type="ECO:0000256" key="1">
    <source>
        <dbReference type="SAM" id="Phobius"/>
    </source>
</evidence>
<protein>
    <submittedName>
        <fullName evidence="2">Uncharacterized protein</fullName>
    </submittedName>
</protein>
<dbReference type="AlphaFoldDB" id="A0A173MJR4"/>
<sequence length="128" mass="15009">MKTQELFYLDTLPHRANDDYKDLAAYADFMGRVYGLKSITRRHKQHLNKEAKERPFTDLVKKDRPTYPRVLELIVTERQKQGAPTEVYTVAALKRYDHIDISDILLALAIYLEVIFVIILLFSLAFHQ</sequence>
<keyword evidence="1" id="KW-0812">Transmembrane</keyword>
<dbReference type="EMBL" id="FTOR01000003">
    <property type="protein sequence ID" value="SIT04278.1"/>
    <property type="molecule type" value="Genomic_DNA"/>
</dbReference>
<accession>A0A173MJR4</accession>
<dbReference type="Proteomes" id="UP000186917">
    <property type="component" value="Unassembled WGS sequence"/>
</dbReference>
<name>A0A173MJR4_9BACT</name>
<evidence type="ECO:0000313" key="3">
    <source>
        <dbReference type="Proteomes" id="UP000186917"/>
    </source>
</evidence>
<keyword evidence="3" id="KW-1185">Reference proteome</keyword>
<evidence type="ECO:0000313" key="2">
    <source>
        <dbReference type="EMBL" id="SIT04278.1"/>
    </source>
</evidence>
<reference evidence="3" key="1">
    <citation type="submission" date="2017-01" db="EMBL/GenBank/DDBJ databases">
        <authorList>
            <person name="Varghese N."/>
            <person name="Submissions S."/>
        </authorList>
    </citation>
    <scope>NUCLEOTIDE SEQUENCE [LARGE SCALE GENOMIC DNA]</scope>
    <source>
        <strain evidence="3">DSM 21054</strain>
    </source>
</reference>
<keyword evidence="1" id="KW-1133">Transmembrane helix</keyword>
<dbReference type="RefSeq" id="WP_076378721.1">
    <property type="nucleotide sequence ID" value="NZ_AP017422.1"/>
</dbReference>
<dbReference type="STRING" id="477680.SAMN05421788_10392"/>